<dbReference type="AlphaFoldDB" id="A0A1Q2CW92"/>
<feature type="compositionally biased region" description="Basic and acidic residues" evidence="1">
    <location>
        <begin position="85"/>
        <end position="113"/>
    </location>
</feature>
<keyword evidence="3" id="KW-1185">Reference proteome</keyword>
<evidence type="ECO:0000256" key="1">
    <source>
        <dbReference type="SAM" id="MobiDB-lite"/>
    </source>
</evidence>
<sequence length="140" mass="15170">MAQHYGNSDLLSGLGVAVIDIAGDVAVTNPKIMTDKGAHAGMTIGQFKALYGSAFKVVKKTNYGVTQYLGSVKVGDRELMFRVDGRGDAHAEHPAEGLRQGDRDHLPELPDRRQPRRLLIPKPSEGGRAQVVRPPSTLAW</sequence>
<gene>
    <name evidence="2" type="ORF">BW733_05575</name>
</gene>
<dbReference type="EMBL" id="CP019607">
    <property type="protein sequence ID" value="AQP50375.1"/>
    <property type="molecule type" value="Genomic_DNA"/>
</dbReference>
<evidence type="ECO:0000313" key="2">
    <source>
        <dbReference type="EMBL" id="AQP50375.1"/>
    </source>
</evidence>
<feature type="region of interest" description="Disordered" evidence="1">
    <location>
        <begin position="85"/>
        <end position="140"/>
    </location>
</feature>
<dbReference type="OrthoDB" id="3718593at2"/>
<dbReference type="RefSeq" id="WP_077348648.1">
    <property type="nucleotide sequence ID" value="NZ_CP019607.1"/>
</dbReference>
<proteinExistence type="predicted"/>
<protein>
    <submittedName>
        <fullName evidence="2">Uncharacterized protein</fullName>
    </submittedName>
</protein>
<evidence type="ECO:0000313" key="3">
    <source>
        <dbReference type="Proteomes" id="UP000188235"/>
    </source>
</evidence>
<dbReference type="Proteomes" id="UP000188235">
    <property type="component" value="Chromosome"/>
</dbReference>
<accession>A0A1Q2CW92</accession>
<name>A0A1Q2CW92_9ACTN</name>
<dbReference type="KEGG" id="tfa:BW733_05575"/>
<dbReference type="STRING" id="399497.BW733_05575"/>
<organism evidence="2 3">
    <name type="scientific">Tessaracoccus flavescens</name>
    <dbReference type="NCBI Taxonomy" id="399497"/>
    <lineage>
        <taxon>Bacteria</taxon>
        <taxon>Bacillati</taxon>
        <taxon>Actinomycetota</taxon>
        <taxon>Actinomycetes</taxon>
        <taxon>Propionibacteriales</taxon>
        <taxon>Propionibacteriaceae</taxon>
        <taxon>Tessaracoccus</taxon>
    </lineage>
</organism>
<reference evidence="2 3" key="1">
    <citation type="journal article" date="2008" name="Int. J. Syst. Evol. Microbiol.">
        <title>Tessaracoccus flavescens sp. nov., isolated from marine sediment.</title>
        <authorList>
            <person name="Lee D.W."/>
            <person name="Lee S.D."/>
        </authorList>
    </citation>
    <scope>NUCLEOTIDE SEQUENCE [LARGE SCALE GENOMIC DNA]</scope>
    <source>
        <strain evidence="2 3">SST-39T</strain>
    </source>
</reference>